<name>A0A222G5P8_9GAMM</name>
<dbReference type="InterPro" id="IPR036413">
    <property type="entry name" value="YaeB-like_sf"/>
</dbReference>
<evidence type="ECO:0000313" key="4">
    <source>
        <dbReference type="EMBL" id="ASP47110.1"/>
    </source>
</evidence>
<dbReference type="InterPro" id="IPR036414">
    <property type="entry name" value="YaeB_N_sf"/>
</dbReference>
<dbReference type="GO" id="GO:0032259">
    <property type="term" value="P:methylation"/>
    <property type="evidence" value="ECO:0007669"/>
    <property type="project" value="UniProtKB-KW"/>
</dbReference>
<dbReference type="OrthoDB" id="9804309at2"/>
<dbReference type="AlphaFoldDB" id="A0A222G5P8"/>
<dbReference type="InterPro" id="IPR023368">
    <property type="entry name" value="UPF0066_cons_site"/>
</dbReference>
<proteinExistence type="inferred from homology"/>
<protein>
    <submittedName>
        <fullName evidence="4">tRNA (N6-threonylcarbamoyladenosine(37)-N6)-methyltransferase TrmO</fullName>
    </submittedName>
</protein>
<dbReference type="CDD" id="cd09281">
    <property type="entry name" value="UPF0066"/>
    <property type="match status" value="1"/>
</dbReference>
<comment type="similarity">
    <text evidence="2">Belongs to the tRNA methyltransferase O family.</text>
</comment>
<feature type="domain" description="TsaA-like" evidence="3">
    <location>
        <begin position="7"/>
        <end position="148"/>
    </location>
</feature>
<dbReference type="PROSITE" id="PS01318">
    <property type="entry name" value="TSAA_1"/>
    <property type="match status" value="1"/>
</dbReference>
<evidence type="ECO:0000256" key="2">
    <source>
        <dbReference type="ARBA" id="ARBA00033753"/>
    </source>
</evidence>
<dbReference type="RefSeq" id="WP_081149590.1">
    <property type="nucleotide sequence ID" value="NZ_CP020465.1"/>
</dbReference>
<dbReference type="InterPro" id="IPR023370">
    <property type="entry name" value="TrmO-like_N"/>
</dbReference>
<dbReference type="Proteomes" id="UP000202259">
    <property type="component" value="Chromosome"/>
</dbReference>
<dbReference type="GO" id="GO:0089715">
    <property type="term" value="F:tRNA (L-threonylcarbamoyladenosine(37)-C2) methyltransferase activity"/>
    <property type="evidence" value="ECO:0007669"/>
    <property type="project" value="TreeGrafter"/>
</dbReference>
<dbReference type="KEGG" id="cber:B5D82_04595"/>
<dbReference type="FunFam" id="2.40.30.70:FF:000001">
    <property type="entry name" value="tRNA (N6-threonylcarbamoyladenosine(37)-N6)-methyltransferase TrmO"/>
    <property type="match status" value="1"/>
</dbReference>
<keyword evidence="1" id="KW-0949">S-adenosyl-L-methionine</keyword>
<dbReference type="SUPFAM" id="SSF118196">
    <property type="entry name" value="YaeB-like"/>
    <property type="match status" value="1"/>
</dbReference>
<dbReference type="InterPro" id="IPR041369">
    <property type="entry name" value="TrmO_C"/>
</dbReference>
<dbReference type="PROSITE" id="PS51668">
    <property type="entry name" value="TSAA_2"/>
    <property type="match status" value="1"/>
</dbReference>
<dbReference type="EMBL" id="CP020465">
    <property type="protein sequence ID" value="ASP47110.1"/>
    <property type="molecule type" value="Genomic_DNA"/>
</dbReference>
<accession>A0A222G5P8</accession>
<dbReference type="Gene3D" id="2.40.30.70">
    <property type="entry name" value="YaeB-like"/>
    <property type="match status" value="1"/>
</dbReference>
<evidence type="ECO:0000313" key="5">
    <source>
        <dbReference type="Proteomes" id="UP000202259"/>
    </source>
</evidence>
<dbReference type="NCBIfam" id="TIGR00104">
    <property type="entry name" value="tRNA_TsaA"/>
    <property type="match status" value="1"/>
</dbReference>
<evidence type="ECO:0000256" key="1">
    <source>
        <dbReference type="ARBA" id="ARBA00022691"/>
    </source>
</evidence>
<dbReference type="Gene3D" id="3.30.2310.10">
    <property type="entry name" value="YaeB-like"/>
    <property type="match status" value="1"/>
</dbReference>
<keyword evidence="4" id="KW-0489">Methyltransferase</keyword>
<evidence type="ECO:0000259" key="3">
    <source>
        <dbReference type="PROSITE" id="PS51668"/>
    </source>
</evidence>
<dbReference type="PANTHER" id="PTHR12818:SF0">
    <property type="entry name" value="TRNA (ADENINE(37)-N6)-METHYLTRANSFERASE"/>
    <property type="match status" value="1"/>
</dbReference>
<organism evidence="4 5">
    <name type="scientific">Cognaticolwellia beringensis</name>
    <dbReference type="NCBI Taxonomy" id="1967665"/>
    <lineage>
        <taxon>Bacteria</taxon>
        <taxon>Pseudomonadati</taxon>
        <taxon>Pseudomonadota</taxon>
        <taxon>Gammaproteobacteria</taxon>
        <taxon>Alteromonadales</taxon>
        <taxon>Colwelliaceae</taxon>
        <taxon>Cognaticolwellia</taxon>
    </lineage>
</organism>
<sequence length="242" mass="26902">MSDSINLNVIGTIDSPYKEKFAIPRQPGIVTAAQGQLRLTGSANNAELVRGLAQFSHIWLLFVFHGTQAQGWKPMVRPPRLGGNKKLGVFATRSTFRPNPIGMSVVKLGKIEQQPSQVILHISELDLLDGTPILDIKPYVPYADIIENAHGGYAQEQPNNNIKVIFSNAALVTLDNNSEHYPTLQSLIEQVLSQDPRPAYKQNKADDKIYGMTLYKFNINWQMTDSSTLHVIAIEHIDSNTV</sequence>
<dbReference type="PANTHER" id="PTHR12818">
    <property type="entry name" value="TRNA (ADENINE(37)-N6)-METHYLTRANSFERASE"/>
    <property type="match status" value="1"/>
</dbReference>
<keyword evidence="4" id="KW-0808">Transferase</keyword>
<reference evidence="4 5" key="1">
    <citation type="submission" date="2017-08" db="EMBL/GenBank/DDBJ databases">
        <title>Complete genome of Colwellia sp. NB097-1, a psychrophile bacterium ioslated from Bering Sea.</title>
        <authorList>
            <person name="Chen X."/>
        </authorList>
    </citation>
    <scope>NUCLEOTIDE SEQUENCE [LARGE SCALE GENOMIC DNA]</scope>
    <source>
        <strain evidence="4 5">NB097-1</strain>
    </source>
</reference>
<keyword evidence="5" id="KW-1185">Reference proteome</keyword>
<dbReference type="Pfam" id="PF18389">
    <property type="entry name" value="TrmO_C"/>
    <property type="match status" value="1"/>
</dbReference>
<dbReference type="Pfam" id="PF01980">
    <property type="entry name" value="TrmO_N"/>
    <property type="match status" value="1"/>
</dbReference>
<gene>
    <name evidence="4" type="primary">tsaA</name>
    <name evidence="4" type="ORF">B5D82_04595</name>
</gene>
<dbReference type="InterPro" id="IPR040372">
    <property type="entry name" value="YaeB-like"/>
</dbReference>